<evidence type="ECO:0000313" key="1">
    <source>
        <dbReference type="EMBL" id="CAG8803326.1"/>
    </source>
</evidence>
<dbReference type="Proteomes" id="UP000789405">
    <property type="component" value="Unassembled WGS sequence"/>
</dbReference>
<sequence>MWDSNILNDISIEIDSDETIENFSESNKSIPAHFKTHSEAIYTSKKFDYLSCKNAINSDQSYLDNQVMQENDESLLIINPLISQNVVNEGKKE</sequence>
<proteinExistence type="predicted"/>
<comment type="caution">
    <text evidence="1">The sequence shown here is derived from an EMBL/GenBank/DDBJ whole genome shotgun (WGS) entry which is preliminary data.</text>
</comment>
<dbReference type="AlphaFoldDB" id="A0A9N9JZA4"/>
<dbReference type="OrthoDB" id="10471074at2759"/>
<reference evidence="1" key="1">
    <citation type="submission" date="2021-06" db="EMBL/GenBank/DDBJ databases">
        <authorList>
            <person name="Kallberg Y."/>
            <person name="Tangrot J."/>
            <person name="Rosling A."/>
        </authorList>
    </citation>
    <scope>NUCLEOTIDE SEQUENCE</scope>
    <source>
        <strain evidence="1">MA453B</strain>
    </source>
</reference>
<dbReference type="EMBL" id="CAJVPY010037812">
    <property type="protein sequence ID" value="CAG8803326.1"/>
    <property type="molecule type" value="Genomic_DNA"/>
</dbReference>
<protein>
    <submittedName>
        <fullName evidence="1">11192_t:CDS:1</fullName>
    </submittedName>
</protein>
<feature type="non-terminal residue" evidence="1">
    <location>
        <position position="1"/>
    </location>
</feature>
<organism evidence="1 2">
    <name type="scientific">Dentiscutata erythropus</name>
    <dbReference type="NCBI Taxonomy" id="1348616"/>
    <lineage>
        <taxon>Eukaryota</taxon>
        <taxon>Fungi</taxon>
        <taxon>Fungi incertae sedis</taxon>
        <taxon>Mucoromycota</taxon>
        <taxon>Glomeromycotina</taxon>
        <taxon>Glomeromycetes</taxon>
        <taxon>Diversisporales</taxon>
        <taxon>Gigasporaceae</taxon>
        <taxon>Dentiscutata</taxon>
    </lineage>
</organism>
<evidence type="ECO:0000313" key="2">
    <source>
        <dbReference type="Proteomes" id="UP000789405"/>
    </source>
</evidence>
<accession>A0A9N9JZA4</accession>
<keyword evidence="2" id="KW-1185">Reference proteome</keyword>
<gene>
    <name evidence="1" type="ORF">DERYTH_LOCUS23865</name>
</gene>
<name>A0A9N9JZA4_9GLOM</name>